<dbReference type="Proteomes" id="UP001347796">
    <property type="component" value="Unassembled WGS sequence"/>
</dbReference>
<comment type="caution">
    <text evidence="1">The sequence shown here is derived from an EMBL/GenBank/DDBJ whole genome shotgun (WGS) entry which is preliminary data.</text>
</comment>
<organism evidence="1 2">
    <name type="scientific">Patella caerulea</name>
    <name type="common">Rayed Mediterranean limpet</name>
    <dbReference type="NCBI Taxonomy" id="87958"/>
    <lineage>
        <taxon>Eukaryota</taxon>
        <taxon>Metazoa</taxon>
        <taxon>Spiralia</taxon>
        <taxon>Lophotrochozoa</taxon>
        <taxon>Mollusca</taxon>
        <taxon>Gastropoda</taxon>
        <taxon>Patellogastropoda</taxon>
        <taxon>Patelloidea</taxon>
        <taxon>Patellidae</taxon>
        <taxon>Patella</taxon>
    </lineage>
</organism>
<evidence type="ECO:0000313" key="1">
    <source>
        <dbReference type="EMBL" id="KAK6195161.1"/>
    </source>
</evidence>
<sequence>MAKIQETKAQKAPPLPHKLLKHKHPQFNVPNGLHDTQDLDDVIITERQAMNDNFTQAVKTYQQNMAERKSTPHSRKISEDQWEAKRVRSRKISRVCKVIPTASLLLSKAIEDEAVTMTVSASCLEDKAIQEEGNED</sequence>
<reference evidence="1 2" key="1">
    <citation type="submission" date="2024-01" db="EMBL/GenBank/DDBJ databases">
        <title>The genome of the rayed Mediterranean limpet Patella caerulea (Linnaeus, 1758).</title>
        <authorList>
            <person name="Anh-Thu Weber A."/>
            <person name="Halstead-Nussloch G."/>
        </authorList>
    </citation>
    <scope>NUCLEOTIDE SEQUENCE [LARGE SCALE GENOMIC DNA]</scope>
    <source>
        <strain evidence="1">AATW-2023a</strain>
        <tissue evidence="1">Whole specimen</tissue>
    </source>
</reference>
<evidence type="ECO:0000313" key="2">
    <source>
        <dbReference type="Proteomes" id="UP001347796"/>
    </source>
</evidence>
<accession>A0AAN8Q1T0</accession>
<name>A0AAN8Q1T0_PATCE</name>
<protein>
    <submittedName>
        <fullName evidence="1">Uncharacterized protein</fullName>
    </submittedName>
</protein>
<dbReference type="EMBL" id="JAZGQO010000001">
    <property type="protein sequence ID" value="KAK6195161.1"/>
    <property type="molecule type" value="Genomic_DNA"/>
</dbReference>
<gene>
    <name evidence="1" type="ORF">SNE40_000641</name>
</gene>
<keyword evidence="2" id="KW-1185">Reference proteome</keyword>
<proteinExistence type="predicted"/>
<dbReference type="AlphaFoldDB" id="A0AAN8Q1T0"/>